<feature type="signal peptide" evidence="1">
    <location>
        <begin position="1"/>
        <end position="27"/>
    </location>
</feature>
<evidence type="ECO:0000256" key="1">
    <source>
        <dbReference type="SAM" id="SignalP"/>
    </source>
</evidence>
<accession>A0A085NDI4</accession>
<name>A0A085NDI4_9BILA</name>
<dbReference type="Proteomes" id="UP000030758">
    <property type="component" value="Unassembled WGS sequence"/>
</dbReference>
<organism evidence="2">
    <name type="scientific">Trichuris suis</name>
    <name type="common">pig whipworm</name>
    <dbReference type="NCBI Taxonomy" id="68888"/>
    <lineage>
        <taxon>Eukaryota</taxon>
        <taxon>Metazoa</taxon>
        <taxon>Ecdysozoa</taxon>
        <taxon>Nematoda</taxon>
        <taxon>Enoplea</taxon>
        <taxon>Dorylaimia</taxon>
        <taxon>Trichinellida</taxon>
        <taxon>Trichuridae</taxon>
        <taxon>Trichuris</taxon>
    </lineage>
</organism>
<keyword evidence="1" id="KW-0732">Signal</keyword>
<proteinExistence type="predicted"/>
<reference evidence="2" key="1">
    <citation type="journal article" date="2014" name="Nat. Genet.">
        <title>Genome and transcriptome of the porcine whipworm Trichuris suis.</title>
        <authorList>
            <person name="Jex A.R."/>
            <person name="Nejsum P."/>
            <person name="Schwarz E.M."/>
            <person name="Hu L."/>
            <person name="Young N.D."/>
            <person name="Hall R.S."/>
            <person name="Korhonen P.K."/>
            <person name="Liao S."/>
            <person name="Thamsborg S."/>
            <person name="Xia J."/>
            <person name="Xu P."/>
            <person name="Wang S."/>
            <person name="Scheerlinck J.P."/>
            <person name="Hofmann A."/>
            <person name="Sternberg P.W."/>
            <person name="Wang J."/>
            <person name="Gasser R.B."/>
        </authorList>
    </citation>
    <scope>NUCLEOTIDE SEQUENCE [LARGE SCALE GENOMIC DNA]</scope>
    <source>
        <strain evidence="2">DCEP-RM93F</strain>
    </source>
</reference>
<evidence type="ECO:0000313" key="2">
    <source>
        <dbReference type="EMBL" id="KFD67530.1"/>
    </source>
</evidence>
<sequence length="114" mass="12888">MTSQCLLPLRQALMLFPLLTFLRKTWFRLTLISFINTGEDISTTVSSCEDNFVVVLIGTCMRAFFFFEKRAVPRLNNSLQFGDPYSPTSASHCVSNKDALFANVHHPLMPLIDA</sequence>
<dbReference type="AlphaFoldDB" id="A0A085NDI4"/>
<evidence type="ECO:0008006" key="3">
    <source>
        <dbReference type="Google" id="ProtNLM"/>
    </source>
</evidence>
<protein>
    <recommendedName>
        <fullName evidence="3">Secreted protein</fullName>
    </recommendedName>
</protein>
<gene>
    <name evidence="2" type="ORF">M514_20207</name>
</gene>
<dbReference type="EMBL" id="KL367513">
    <property type="protein sequence ID" value="KFD67530.1"/>
    <property type="molecule type" value="Genomic_DNA"/>
</dbReference>
<feature type="chain" id="PRO_5001795798" description="Secreted protein" evidence="1">
    <location>
        <begin position="28"/>
        <end position="114"/>
    </location>
</feature>